<keyword evidence="2" id="KW-1185">Reference proteome</keyword>
<dbReference type="AlphaFoldDB" id="A0A0R0LUZ5"/>
<name>A0A0R0LUZ5_9MICR</name>
<gene>
    <name evidence="1" type="ORF">M153_12740001721</name>
</gene>
<organism evidence="1 2">
    <name type="scientific">Pseudoloma neurophilia</name>
    <dbReference type="NCBI Taxonomy" id="146866"/>
    <lineage>
        <taxon>Eukaryota</taxon>
        <taxon>Fungi</taxon>
        <taxon>Fungi incertae sedis</taxon>
        <taxon>Microsporidia</taxon>
        <taxon>Pseudoloma</taxon>
    </lineage>
</organism>
<dbReference type="EMBL" id="LGUB01000429">
    <property type="protein sequence ID" value="KRH93225.1"/>
    <property type="molecule type" value="Genomic_DNA"/>
</dbReference>
<protein>
    <submittedName>
        <fullName evidence="1">Uncharacterized protein</fullName>
    </submittedName>
</protein>
<reference evidence="1 2" key="1">
    <citation type="submission" date="2015-07" db="EMBL/GenBank/DDBJ databases">
        <title>The genome of Pseudoloma neurophilia, a relevant intracellular parasite of the zebrafish.</title>
        <authorList>
            <person name="Ndikumana S."/>
            <person name="Pelin A."/>
            <person name="Sanders J."/>
            <person name="Corradi N."/>
        </authorList>
    </citation>
    <scope>NUCLEOTIDE SEQUENCE [LARGE SCALE GENOMIC DNA]</scope>
    <source>
        <strain evidence="1 2">MK1</strain>
    </source>
</reference>
<dbReference type="VEuPathDB" id="MicrosporidiaDB:M153_12740001721"/>
<sequence>MKKTLPQKIGSLKGLSTSFVKRLVYVETSVRLTITIDGRLAGVDGVVMLAGSSDLFCISSIKGGWLWKC</sequence>
<accession>A0A0R0LUZ5</accession>
<comment type="caution">
    <text evidence="1">The sequence shown here is derived from an EMBL/GenBank/DDBJ whole genome shotgun (WGS) entry which is preliminary data.</text>
</comment>
<proteinExistence type="predicted"/>
<dbReference type="Proteomes" id="UP000051530">
    <property type="component" value="Unassembled WGS sequence"/>
</dbReference>
<evidence type="ECO:0000313" key="2">
    <source>
        <dbReference type="Proteomes" id="UP000051530"/>
    </source>
</evidence>
<evidence type="ECO:0000313" key="1">
    <source>
        <dbReference type="EMBL" id="KRH93225.1"/>
    </source>
</evidence>